<sequence length="94" mass="10399">MELHLQGSHHMGLDAVPALGNELEDNEDTDTEAGKKISVNISEAHLAHGSTQLNLSPLDDATTTSKDQPRFKTTDVSCSHEEQWRSLRKCLCQE</sequence>
<evidence type="ECO:0000256" key="1">
    <source>
        <dbReference type="SAM" id="MobiDB-lite"/>
    </source>
</evidence>
<gene>
    <name evidence="2" type="ORF">AMELA_G00040530</name>
</gene>
<name>A0A7J6B9M9_AMEME</name>
<evidence type="ECO:0000313" key="3">
    <source>
        <dbReference type="Proteomes" id="UP000593565"/>
    </source>
</evidence>
<organism evidence="2 3">
    <name type="scientific">Ameiurus melas</name>
    <name type="common">Black bullhead</name>
    <name type="synonym">Silurus melas</name>
    <dbReference type="NCBI Taxonomy" id="219545"/>
    <lineage>
        <taxon>Eukaryota</taxon>
        <taxon>Metazoa</taxon>
        <taxon>Chordata</taxon>
        <taxon>Craniata</taxon>
        <taxon>Vertebrata</taxon>
        <taxon>Euteleostomi</taxon>
        <taxon>Actinopterygii</taxon>
        <taxon>Neopterygii</taxon>
        <taxon>Teleostei</taxon>
        <taxon>Ostariophysi</taxon>
        <taxon>Siluriformes</taxon>
        <taxon>Ictaluridae</taxon>
        <taxon>Ameiurus</taxon>
    </lineage>
</organism>
<feature type="compositionally biased region" description="Polar residues" evidence="1">
    <location>
        <begin position="49"/>
        <end position="66"/>
    </location>
</feature>
<reference evidence="2 3" key="1">
    <citation type="submission" date="2020-02" db="EMBL/GenBank/DDBJ databases">
        <title>A chromosome-scale genome assembly of the black bullhead catfish (Ameiurus melas).</title>
        <authorList>
            <person name="Wen M."/>
            <person name="Zham M."/>
            <person name="Cabau C."/>
            <person name="Klopp C."/>
            <person name="Donnadieu C."/>
            <person name="Roques C."/>
            <person name="Bouchez O."/>
            <person name="Lampietro C."/>
            <person name="Jouanno E."/>
            <person name="Herpin A."/>
            <person name="Louis A."/>
            <person name="Berthelot C."/>
            <person name="Parey E."/>
            <person name="Roest-Crollius H."/>
            <person name="Braasch I."/>
            <person name="Postlethwait J."/>
            <person name="Robinson-Rechavi M."/>
            <person name="Echchiki A."/>
            <person name="Begum T."/>
            <person name="Montfort J."/>
            <person name="Schartl M."/>
            <person name="Bobe J."/>
            <person name="Guiguen Y."/>
        </authorList>
    </citation>
    <scope>NUCLEOTIDE SEQUENCE [LARGE SCALE GENOMIC DNA]</scope>
    <source>
        <strain evidence="2">M_S1</strain>
        <tissue evidence="2">Blood</tissue>
    </source>
</reference>
<keyword evidence="3" id="KW-1185">Reference proteome</keyword>
<feature type="region of interest" description="Disordered" evidence="1">
    <location>
        <begin position="1"/>
        <end position="33"/>
    </location>
</feature>
<dbReference type="Proteomes" id="UP000593565">
    <property type="component" value="Unassembled WGS sequence"/>
</dbReference>
<feature type="compositionally biased region" description="Acidic residues" evidence="1">
    <location>
        <begin position="22"/>
        <end position="31"/>
    </location>
</feature>
<dbReference type="AlphaFoldDB" id="A0A7J6B9M9"/>
<comment type="caution">
    <text evidence="2">The sequence shown here is derived from an EMBL/GenBank/DDBJ whole genome shotgun (WGS) entry which is preliminary data.</text>
</comment>
<dbReference type="EMBL" id="JAAGNN010000003">
    <property type="protein sequence ID" value="KAF4091762.1"/>
    <property type="molecule type" value="Genomic_DNA"/>
</dbReference>
<evidence type="ECO:0000313" key="2">
    <source>
        <dbReference type="EMBL" id="KAF4091762.1"/>
    </source>
</evidence>
<protein>
    <submittedName>
        <fullName evidence="2">Uncharacterized protein</fullName>
    </submittedName>
</protein>
<proteinExistence type="predicted"/>
<feature type="region of interest" description="Disordered" evidence="1">
    <location>
        <begin position="48"/>
        <end position="72"/>
    </location>
</feature>
<accession>A0A7J6B9M9</accession>